<evidence type="ECO:0000256" key="4">
    <source>
        <dbReference type="ARBA" id="ARBA00022840"/>
    </source>
</evidence>
<dbReference type="GO" id="GO:0005524">
    <property type="term" value="F:ATP binding"/>
    <property type="evidence" value="ECO:0007669"/>
    <property type="project" value="UniProtKB-KW"/>
</dbReference>
<protein>
    <submittedName>
        <fullName evidence="7">ABC transporter ATP-binding protein</fullName>
    </submittedName>
</protein>
<evidence type="ECO:0000256" key="3">
    <source>
        <dbReference type="ARBA" id="ARBA00022741"/>
    </source>
</evidence>
<dbReference type="EMBL" id="JANIID010000001">
    <property type="protein sequence ID" value="MCQ8768429.1"/>
    <property type="molecule type" value="Genomic_DNA"/>
</dbReference>
<sequence length="326" mass="35517">MGERTRNVIDIVSLTKRYGRTTGVEGLDIGVGEGEVFGFLGPNGAGKTTTMRCLVGLLRPTEGRVRVLGRDPFTEHLRLAPSLGYLPGELRLYPELTGRETLRLLAALQGAPARLQDELCARLGLSGPDLDRPVRAYSRGMKQKLGLVQALQHEPELVILDEPTEGLDPLVQETFYALLEEVRAAGRTVLLSSHVLPEVQRTCGRVAIVRAGRLVTVGAVAALREARARKVRLTFADGLGRRPLGGADRWSPDWHGDQAVLMIPPDRTVAVLRELLALPVRDVTVEEAGLDEAFLDLYRNHRSGQDDRSDHGGRDTGSDPGEGKPP</sequence>
<comment type="similarity">
    <text evidence="1">Belongs to the ABC transporter superfamily.</text>
</comment>
<dbReference type="CDD" id="cd03230">
    <property type="entry name" value="ABC_DR_subfamily_A"/>
    <property type="match status" value="1"/>
</dbReference>
<feature type="domain" description="ABC transporter" evidence="6">
    <location>
        <begin position="9"/>
        <end position="236"/>
    </location>
</feature>
<dbReference type="SMART" id="SM00382">
    <property type="entry name" value="AAA"/>
    <property type="match status" value="1"/>
</dbReference>
<keyword evidence="3" id="KW-0547">Nucleotide-binding</keyword>
<feature type="region of interest" description="Disordered" evidence="5">
    <location>
        <begin position="301"/>
        <end position="326"/>
    </location>
</feature>
<dbReference type="InterPro" id="IPR003593">
    <property type="entry name" value="AAA+_ATPase"/>
</dbReference>
<dbReference type="PROSITE" id="PS50893">
    <property type="entry name" value="ABC_TRANSPORTER_2"/>
    <property type="match status" value="1"/>
</dbReference>
<organism evidence="7 8">
    <name type="scientific">Streptomyces telluris</name>
    <dbReference type="NCBI Taxonomy" id="2720021"/>
    <lineage>
        <taxon>Bacteria</taxon>
        <taxon>Bacillati</taxon>
        <taxon>Actinomycetota</taxon>
        <taxon>Actinomycetes</taxon>
        <taxon>Kitasatosporales</taxon>
        <taxon>Streptomycetaceae</taxon>
        <taxon>Streptomyces</taxon>
    </lineage>
</organism>
<accession>A0A9X2LCD3</accession>
<evidence type="ECO:0000313" key="8">
    <source>
        <dbReference type="Proteomes" id="UP001142374"/>
    </source>
</evidence>
<gene>
    <name evidence="7" type="ORF">NQU55_01350</name>
</gene>
<name>A0A9X2LCD3_9ACTN</name>
<keyword evidence="2" id="KW-0813">Transport</keyword>
<proteinExistence type="inferred from homology"/>
<evidence type="ECO:0000259" key="6">
    <source>
        <dbReference type="PROSITE" id="PS50893"/>
    </source>
</evidence>
<dbReference type="InterPro" id="IPR027417">
    <property type="entry name" value="P-loop_NTPase"/>
</dbReference>
<dbReference type="GO" id="GO:0016887">
    <property type="term" value="F:ATP hydrolysis activity"/>
    <property type="evidence" value="ECO:0007669"/>
    <property type="project" value="InterPro"/>
</dbReference>
<dbReference type="PANTHER" id="PTHR43335:SF4">
    <property type="entry name" value="ABC TRANSPORTER, ATP-BINDING PROTEIN"/>
    <property type="match status" value="1"/>
</dbReference>
<dbReference type="Proteomes" id="UP001142374">
    <property type="component" value="Unassembled WGS sequence"/>
</dbReference>
<dbReference type="InterPro" id="IPR003439">
    <property type="entry name" value="ABC_transporter-like_ATP-bd"/>
</dbReference>
<evidence type="ECO:0000256" key="1">
    <source>
        <dbReference type="ARBA" id="ARBA00005417"/>
    </source>
</evidence>
<dbReference type="Gene3D" id="3.40.50.300">
    <property type="entry name" value="P-loop containing nucleotide triphosphate hydrolases"/>
    <property type="match status" value="1"/>
</dbReference>
<comment type="caution">
    <text evidence="7">The sequence shown here is derived from an EMBL/GenBank/DDBJ whole genome shotgun (WGS) entry which is preliminary data.</text>
</comment>
<dbReference type="RefSeq" id="WP_256789446.1">
    <property type="nucleotide sequence ID" value="NZ_JANIID010000001.1"/>
</dbReference>
<dbReference type="AlphaFoldDB" id="A0A9X2LCD3"/>
<reference evidence="7" key="1">
    <citation type="submission" date="2022-06" db="EMBL/GenBank/DDBJ databases">
        <title>WGS of actinobacteria.</title>
        <authorList>
            <person name="Thawai C."/>
        </authorList>
    </citation>
    <scope>NUCLEOTIDE SEQUENCE</scope>
    <source>
        <strain evidence="7">AA8</strain>
    </source>
</reference>
<dbReference type="Pfam" id="PF00005">
    <property type="entry name" value="ABC_tran"/>
    <property type="match status" value="1"/>
</dbReference>
<keyword evidence="4 7" id="KW-0067">ATP-binding</keyword>
<feature type="compositionally biased region" description="Basic and acidic residues" evidence="5">
    <location>
        <begin position="303"/>
        <end position="326"/>
    </location>
</feature>
<keyword evidence="8" id="KW-1185">Reference proteome</keyword>
<dbReference type="PANTHER" id="PTHR43335">
    <property type="entry name" value="ABC TRANSPORTER, ATP-BINDING PROTEIN"/>
    <property type="match status" value="1"/>
</dbReference>
<evidence type="ECO:0000256" key="2">
    <source>
        <dbReference type="ARBA" id="ARBA00022448"/>
    </source>
</evidence>
<evidence type="ECO:0000256" key="5">
    <source>
        <dbReference type="SAM" id="MobiDB-lite"/>
    </source>
</evidence>
<dbReference type="SUPFAM" id="SSF52540">
    <property type="entry name" value="P-loop containing nucleoside triphosphate hydrolases"/>
    <property type="match status" value="1"/>
</dbReference>
<evidence type="ECO:0000313" key="7">
    <source>
        <dbReference type="EMBL" id="MCQ8768429.1"/>
    </source>
</evidence>